<dbReference type="EMBL" id="CP077073">
    <property type="protein sequence ID" value="QXH33859.1"/>
    <property type="molecule type" value="Genomic_DNA"/>
</dbReference>
<feature type="domain" description="FecR protein" evidence="1">
    <location>
        <begin position="32"/>
        <end position="123"/>
    </location>
</feature>
<dbReference type="InterPro" id="IPR012373">
    <property type="entry name" value="Ferrdict_sens_TM"/>
</dbReference>
<dbReference type="PROSITE" id="PS51257">
    <property type="entry name" value="PROKAR_LIPOPROTEIN"/>
    <property type="match status" value="1"/>
</dbReference>
<organism evidence="2 3">
    <name type="scientific">Pseudomonas muyukensis</name>
    <dbReference type="NCBI Taxonomy" id="2842357"/>
    <lineage>
        <taxon>Bacteria</taxon>
        <taxon>Pseudomonadati</taxon>
        <taxon>Pseudomonadota</taxon>
        <taxon>Gammaproteobacteria</taxon>
        <taxon>Pseudomonadales</taxon>
        <taxon>Pseudomonadaceae</taxon>
        <taxon>Pseudomonas</taxon>
    </lineage>
</organism>
<evidence type="ECO:0000313" key="2">
    <source>
        <dbReference type="EMBL" id="QXH33859.1"/>
    </source>
</evidence>
<gene>
    <name evidence="2" type="ORF">KSS95_16975</name>
</gene>
<dbReference type="Pfam" id="PF04773">
    <property type="entry name" value="FecR"/>
    <property type="match status" value="1"/>
</dbReference>
<dbReference type="PANTHER" id="PTHR30273">
    <property type="entry name" value="PERIPLASMIC SIGNAL SENSOR AND SIGMA FACTOR ACTIVATOR FECR-RELATED"/>
    <property type="match status" value="1"/>
</dbReference>
<evidence type="ECO:0000313" key="3">
    <source>
        <dbReference type="Proteomes" id="UP001047646"/>
    </source>
</evidence>
<dbReference type="InterPro" id="IPR006860">
    <property type="entry name" value="FecR"/>
</dbReference>
<reference evidence="2" key="1">
    <citation type="journal article" date="2021" name="Microorganisms">
        <title>The Ever-Expanding Pseudomonas Genus: Description of 43 New Species and Partition of the Pseudomonas putida Group.</title>
        <authorList>
            <person name="Girard L."/>
            <person name="Lood C."/>
            <person name="Hofte M."/>
            <person name="Vandamme P."/>
            <person name="Rokni-Zadeh H."/>
            <person name="van Noort V."/>
            <person name="Lavigne R."/>
            <person name="De Mot R."/>
        </authorList>
    </citation>
    <scope>NUCLEOTIDE SEQUENCE</scope>
    <source>
        <strain evidence="2">COW39</strain>
    </source>
</reference>
<keyword evidence="3" id="KW-1185">Reference proteome</keyword>
<dbReference type="RefSeq" id="WP_217848227.1">
    <property type="nucleotide sequence ID" value="NZ_CP077073.1"/>
</dbReference>
<proteinExistence type="predicted"/>
<dbReference type="PANTHER" id="PTHR30273:SF2">
    <property type="entry name" value="PROTEIN FECR"/>
    <property type="match status" value="1"/>
</dbReference>
<name>A0ABX8M455_9PSED</name>
<protein>
    <submittedName>
        <fullName evidence="2">FecR domain-containing protein</fullName>
    </submittedName>
</protein>
<dbReference type="Proteomes" id="UP001047646">
    <property type="component" value="Chromosome"/>
</dbReference>
<evidence type="ECO:0000259" key="1">
    <source>
        <dbReference type="Pfam" id="PF04773"/>
    </source>
</evidence>
<sequence>MKTTLAVILLALVAACALLGSPWMSQRFDLADLRTTASQQLSRHLDDGTLLVLQANSAVDVEYDGQQRRVTLLEGRLAVDVADDDPRPFLLVTEHGTLATHDAQLSMTRQGGAVTANLQAGSAELDSAGQRLLLQAGQSVQFDRSGPRTP</sequence>
<accession>A0ABX8M455</accession>